<protein>
    <submittedName>
        <fullName evidence="6">Exonuclease</fullName>
    </submittedName>
</protein>
<evidence type="ECO:0000313" key="6">
    <source>
        <dbReference type="EMBL" id="EPR78745.1"/>
    </source>
</evidence>
<dbReference type="InterPro" id="IPR012337">
    <property type="entry name" value="RNaseH-like_sf"/>
</dbReference>
<dbReference type="Pfam" id="PF00929">
    <property type="entry name" value="RNase_T"/>
    <property type="match status" value="1"/>
</dbReference>
<dbReference type="CDD" id="cd06145">
    <property type="entry name" value="REX1_like"/>
    <property type="match status" value="1"/>
</dbReference>
<dbReference type="Gene3D" id="3.30.420.10">
    <property type="entry name" value="Ribonuclease H-like superfamily/Ribonuclease H"/>
    <property type="match status" value="1"/>
</dbReference>
<keyword evidence="2" id="KW-0540">Nuclease</keyword>
<dbReference type="SUPFAM" id="SSF53098">
    <property type="entry name" value="Ribonuclease H-like"/>
    <property type="match status" value="1"/>
</dbReference>
<evidence type="ECO:0000256" key="3">
    <source>
        <dbReference type="ARBA" id="ARBA00022801"/>
    </source>
</evidence>
<evidence type="ECO:0000313" key="7">
    <source>
        <dbReference type="Proteomes" id="UP000014978"/>
    </source>
</evidence>
<evidence type="ECO:0000256" key="1">
    <source>
        <dbReference type="ARBA" id="ARBA00006357"/>
    </source>
</evidence>
<dbReference type="AlphaFoldDB" id="S7W7D5"/>
<dbReference type="EMBL" id="ATCN01000576">
    <property type="protein sequence ID" value="EPR78745.1"/>
    <property type="molecule type" value="Genomic_DNA"/>
</dbReference>
<dbReference type="InterPro" id="IPR013520">
    <property type="entry name" value="Ribonucl_H"/>
</dbReference>
<dbReference type="STRING" id="1358809.S7W7D5"/>
<feature type="domain" description="Exonuclease" evidence="5">
    <location>
        <begin position="185"/>
        <end position="339"/>
    </location>
</feature>
<keyword evidence="4 6" id="KW-0269">Exonuclease</keyword>
<dbReference type="GO" id="GO:0004527">
    <property type="term" value="F:exonuclease activity"/>
    <property type="evidence" value="ECO:0007669"/>
    <property type="project" value="UniProtKB-KW"/>
</dbReference>
<dbReference type="FunCoup" id="S7W7D5">
    <property type="interactions" value="75"/>
</dbReference>
<comment type="similarity">
    <text evidence="1">Belongs to the REXO1/REXO3 family.</text>
</comment>
<dbReference type="GO" id="GO:0003676">
    <property type="term" value="F:nucleic acid binding"/>
    <property type="evidence" value="ECO:0007669"/>
    <property type="project" value="InterPro"/>
</dbReference>
<dbReference type="InterPro" id="IPR034922">
    <property type="entry name" value="REX1-like_exo"/>
</dbReference>
<dbReference type="HOGENOM" id="CLU_054620_0_0_1"/>
<dbReference type="VEuPathDB" id="MicrosporidiaDB:SLOPH_353"/>
<dbReference type="PANTHER" id="PTHR12801">
    <property type="entry name" value="RNA EXONUCLEASE REXO1 / RECO3 FAMILY MEMBER-RELATED"/>
    <property type="match status" value="1"/>
</dbReference>
<sequence>MLQYYFVRNPLMTQKAHLHIVRKKVKSLNIETIQKIIFWLYENKKKPSFLGCFNKENFKSLNILFSEFSAQPNIANSFKNKISGTLQEHISLDELHSYIFKKIDRETIIPNLKYITENDIQPFLLLKPESIYQEDYLFVASNVSLAEDKKESNTEQSLENKNPYNYYSTRDLLKFDKFNHITEHFLVSIDCEMVITTKGKELGRLSILDNNGNTIYDKYIQPEHLVTDFCTKYSGLDVNSFKDAISFKEMKKEIKNIIGKNTTILGHSLYNDLTILKIYHHKIIDTSRLFRTKDNYKISLKNLAKKYLKQEIQNDVHCSVEDARMCLLLLAIKIKEYWMYKNTEKKLIGSVMCNLRIKYNELKTKINERAINTCFIGKNESIDLNLDEIQEDSIFLFFYNEKNKIGYHLWTKSLIDE</sequence>
<keyword evidence="7" id="KW-1185">Reference proteome</keyword>
<evidence type="ECO:0000256" key="4">
    <source>
        <dbReference type="ARBA" id="ARBA00022839"/>
    </source>
</evidence>
<accession>S7W7D5</accession>
<dbReference type="Proteomes" id="UP000014978">
    <property type="component" value="Unassembled WGS sequence"/>
</dbReference>
<evidence type="ECO:0000256" key="2">
    <source>
        <dbReference type="ARBA" id="ARBA00022722"/>
    </source>
</evidence>
<proteinExistence type="inferred from homology"/>
<evidence type="ECO:0000259" key="5">
    <source>
        <dbReference type="SMART" id="SM00479"/>
    </source>
</evidence>
<name>S7W7D5_SPRLO</name>
<organism evidence="6 7">
    <name type="scientific">Spraguea lophii (strain 42_110)</name>
    <name type="common">Microsporidian parasite</name>
    <dbReference type="NCBI Taxonomy" id="1358809"/>
    <lineage>
        <taxon>Eukaryota</taxon>
        <taxon>Fungi</taxon>
        <taxon>Fungi incertae sedis</taxon>
        <taxon>Microsporidia</taxon>
        <taxon>Spragueidae</taxon>
        <taxon>Spraguea</taxon>
    </lineage>
</organism>
<dbReference type="SMART" id="SM00479">
    <property type="entry name" value="EXOIII"/>
    <property type="match status" value="1"/>
</dbReference>
<gene>
    <name evidence="6" type="ORF">SLOPH_353</name>
</gene>
<dbReference type="OMA" id="THCSYED"/>
<keyword evidence="3" id="KW-0378">Hydrolase</keyword>
<dbReference type="InterPro" id="IPR047021">
    <property type="entry name" value="REXO1/3/4-like"/>
</dbReference>
<dbReference type="OrthoDB" id="8191639at2759"/>
<comment type="caution">
    <text evidence="6">The sequence shown here is derived from an EMBL/GenBank/DDBJ whole genome shotgun (WGS) entry which is preliminary data.</text>
</comment>
<dbReference type="InParanoid" id="S7W7D5"/>
<reference evidence="7" key="1">
    <citation type="journal article" date="2013" name="PLoS Genet.">
        <title>The genome of Spraguea lophii and the basis of host-microsporidian interactions.</title>
        <authorList>
            <person name="Campbell S.E."/>
            <person name="Williams T.A."/>
            <person name="Yousuf A."/>
            <person name="Soanes D.M."/>
            <person name="Paszkiewicz K.H."/>
            <person name="Williams B.A.P."/>
        </authorList>
    </citation>
    <scope>NUCLEOTIDE SEQUENCE [LARGE SCALE GENOMIC DNA]</scope>
    <source>
        <strain evidence="7">42_110</strain>
    </source>
</reference>
<dbReference type="InterPro" id="IPR036397">
    <property type="entry name" value="RNaseH_sf"/>
</dbReference>
<dbReference type="GO" id="GO:0005634">
    <property type="term" value="C:nucleus"/>
    <property type="evidence" value="ECO:0007669"/>
    <property type="project" value="TreeGrafter"/>
</dbReference>